<dbReference type="PANTHER" id="PTHR45828:SF38">
    <property type="entry name" value="FERRIC-CHELATE REDUCTASE 1 HOMOLOG-RELATED"/>
    <property type="match status" value="1"/>
</dbReference>
<evidence type="ECO:0000256" key="1">
    <source>
        <dbReference type="ARBA" id="ARBA00001970"/>
    </source>
</evidence>
<dbReference type="Gene3D" id="2.60.40.4060">
    <property type="entry name" value="Reeler domain"/>
    <property type="match status" value="1"/>
</dbReference>
<dbReference type="EMBL" id="GIIL01007784">
    <property type="protein sequence ID" value="NOV51510.1"/>
    <property type="molecule type" value="Transcribed_RNA"/>
</dbReference>
<accession>A0A6M2E0U8</accession>
<feature type="region of interest" description="Disordered" evidence="11">
    <location>
        <begin position="171"/>
        <end position="196"/>
    </location>
</feature>
<comment type="subcellular location">
    <subcellularLocation>
        <location evidence="2">Membrane</location>
        <topology evidence="2">Multi-pass membrane protein</topology>
    </subcellularLocation>
</comment>
<feature type="transmembrane region" description="Helical" evidence="12">
    <location>
        <begin position="432"/>
        <end position="456"/>
    </location>
</feature>
<evidence type="ECO:0000256" key="5">
    <source>
        <dbReference type="ARBA" id="ARBA00022692"/>
    </source>
</evidence>
<evidence type="ECO:0000256" key="8">
    <source>
        <dbReference type="ARBA" id="ARBA00023004"/>
    </source>
</evidence>
<evidence type="ECO:0000259" key="15">
    <source>
        <dbReference type="PROSITE" id="PS50939"/>
    </source>
</evidence>
<dbReference type="Pfam" id="PF03351">
    <property type="entry name" value="DOMON"/>
    <property type="match status" value="1"/>
</dbReference>
<organism evidence="17">
    <name type="scientific">Xenopsylla cheopis</name>
    <name type="common">Oriental rat flea</name>
    <name type="synonym">Pulex cheopis</name>
    <dbReference type="NCBI Taxonomy" id="163159"/>
    <lineage>
        <taxon>Eukaryota</taxon>
        <taxon>Metazoa</taxon>
        <taxon>Ecdysozoa</taxon>
        <taxon>Arthropoda</taxon>
        <taxon>Hexapoda</taxon>
        <taxon>Insecta</taxon>
        <taxon>Pterygota</taxon>
        <taxon>Neoptera</taxon>
        <taxon>Endopterygota</taxon>
        <taxon>Siphonaptera</taxon>
        <taxon>Pulicidae</taxon>
        <taxon>Xenopsyllinae</taxon>
        <taxon>Xenopsylla</taxon>
    </lineage>
</organism>
<dbReference type="InterPro" id="IPR051237">
    <property type="entry name" value="Ferric-chelate_Red/DefProt"/>
</dbReference>
<feature type="domain" description="Cytochrome b561" evidence="15">
    <location>
        <begin position="353"/>
        <end position="552"/>
    </location>
</feature>
<keyword evidence="9 12" id="KW-0472">Membrane</keyword>
<keyword evidence="5 12" id="KW-0812">Transmembrane</keyword>
<evidence type="ECO:0000256" key="7">
    <source>
        <dbReference type="ARBA" id="ARBA00022989"/>
    </source>
</evidence>
<dbReference type="CDD" id="cd08760">
    <property type="entry name" value="Cyt_b561_FRRS1_like"/>
    <property type="match status" value="1"/>
</dbReference>
<dbReference type="InterPro" id="IPR006593">
    <property type="entry name" value="Cyt_b561/ferric_Rdtase_TM"/>
</dbReference>
<feature type="compositionally biased region" description="Low complexity" evidence="11">
    <location>
        <begin position="180"/>
        <end position="196"/>
    </location>
</feature>
<evidence type="ECO:0000259" key="16">
    <source>
        <dbReference type="PROSITE" id="PS51019"/>
    </source>
</evidence>
<evidence type="ECO:0000256" key="13">
    <source>
        <dbReference type="SAM" id="SignalP"/>
    </source>
</evidence>
<feature type="domain" description="DOMON" evidence="14">
    <location>
        <begin position="229"/>
        <end position="348"/>
    </location>
</feature>
<dbReference type="Pfam" id="PF02014">
    <property type="entry name" value="Reeler"/>
    <property type="match status" value="1"/>
</dbReference>
<evidence type="ECO:0000256" key="4">
    <source>
        <dbReference type="ARBA" id="ARBA00022448"/>
    </source>
</evidence>
<evidence type="ECO:0000256" key="6">
    <source>
        <dbReference type="ARBA" id="ARBA00022982"/>
    </source>
</evidence>
<feature type="transmembrane region" description="Helical" evidence="12">
    <location>
        <begin position="462"/>
        <end position="482"/>
    </location>
</feature>
<feature type="transmembrane region" description="Helical" evidence="12">
    <location>
        <begin position="601"/>
        <end position="624"/>
    </location>
</feature>
<evidence type="ECO:0000313" key="17">
    <source>
        <dbReference type="EMBL" id="NOV51510.1"/>
    </source>
</evidence>
<evidence type="ECO:0000256" key="12">
    <source>
        <dbReference type="SAM" id="Phobius"/>
    </source>
</evidence>
<keyword evidence="6" id="KW-0249">Electron transport</keyword>
<evidence type="ECO:0000256" key="2">
    <source>
        <dbReference type="ARBA" id="ARBA00004141"/>
    </source>
</evidence>
<proteinExistence type="inferred from homology"/>
<dbReference type="PANTHER" id="PTHR45828">
    <property type="entry name" value="CYTOCHROME B561/FERRIC REDUCTASE TRANSMEMBRANE"/>
    <property type="match status" value="1"/>
</dbReference>
<dbReference type="GO" id="GO:0016020">
    <property type="term" value="C:membrane"/>
    <property type="evidence" value="ECO:0007669"/>
    <property type="project" value="UniProtKB-SubCell"/>
</dbReference>
<feature type="transmembrane region" description="Helical" evidence="12">
    <location>
        <begin position="391"/>
        <end position="411"/>
    </location>
</feature>
<sequence length="639" mass="70898">MRLLASTLLLVLLIIRESLPLPQGAPESVCDSMTPFHGGGIAAQQNSQSPFQIFLDSVKTENGQPLRLVLGSTQGVPFKGFMIHARRVMPPYDVVGTFTPDDQGAIKLINCATPGSTATHSSTTKKQDLQLEWTAPDGFLGRVIFRATVAQEYAQFWVGLESEVVDVVPRGQGGQHGGISTTRRPLPTTPRFSRPSESQAVINDPFYNGCGTQKTCFGQPEGCVNTKDCKLVMACTVRGEKYQFELKASGNPAYAAVALSDDSKMGDDSVMECVNQNGAVKAFMSWTNPRPNLGVTREGVDQSYITLTNSTFIDGTLYCKFNREARSIVRDKTFDLRKNPYHVLIAAGDDAEPDRVHYHTLGKLASANKQHLSDVSGFAAASKLLLRLHGAFMLTAWVGTASVGILLARYFKQTWTGSQFCGKDQWFAWHRFFMVLTWLLTMSAFVLIFVEIGAWSSEQNPHAILGLVTTILCFLQPIGAFFRPHPGTKHRPIFNWLHWLGGNSAHILAIVTIFFAVKLSKAELPEWMDWILVAFVAFHVVMHLILSIFLWLQISGCISDRQQTKRVNSFPMKDMSSNGRMMGSADRKQDAPYSGFRRCMLALYLVVIILLVTSLIVIIVLAPIEETWKQLTKNMMGRS</sequence>
<dbReference type="PROSITE" id="PS51019">
    <property type="entry name" value="REELIN"/>
    <property type="match status" value="1"/>
</dbReference>
<evidence type="ECO:0000256" key="10">
    <source>
        <dbReference type="ARBA" id="ARBA00023180"/>
    </source>
</evidence>
<keyword evidence="10" id="KW-0325">Glycoprotein</keyword>
<keyword evidence="13" id="KW-0732">Signal</keyword>
<dbReference type="CDD" id="cd09628">
    <property type="entry name" value="DOMON_SDR_2_like"/>
    <property type="match status" value="1"/>
</dbReference>
<feature type="domain" description="Reelin" evidence="16">
    <location>
        <begin position="15"/>
        <end position="185"/>
    </location>
</feature>
<keyword evidence="7 12" id="KW-1133">Transmembrane helix</keyword>
<dbReference type="CDD" id="cd08544">
    <property type="entry name" value="Reeler"/>
    <property type="match status" value="1"/>
</dbReference>
<dbReference type="InterPro" id="IPR002861">
    <property type="entry name" value="Reeler_dom"/>
</dbReference>
<dbReference type="Gene3D" id="1.20.120.1770">
    <property type="match status" value="1"/>
</dbReference>
<feature type="chain" id="PRO_5026906237" evidence="13">
    <location>
        <begin position="21"/>
        <end position="639"/>
    </location>
</feature>
<evidence type="ECO:0000256" key="9">
    <source>
        <dbReference type="ARBA" id="ARBA00023136"/>
    </source>
</evidence>
<name>A0A6M2E0U8_XENCH</name>
<dbReference type="InterPro" id="IPR005018">
    <property type="entry name" value="DOMON_domain"/>
</dbReference>
<dbReference type="PROSITE" id="PS50836">
    <property type="entry name" value="DOMON"/>
    <property type="match status" value="1"/>
</dbReference>
<evidence type="ECO:0000256" key="3">
    <source>
        <dbReference type="ARBA" id="ARBA00009195"/>
    </source>
</evidence>
<comment type="similarity">
    <text evidence="3">Belongs to the FRRS1 family.</text>
</comment>
<keyword evidence="8" id="KW-0408">Iron</keyword>
<protein>
    <submittedName>
        <fullName evidence="17">Putative reeler domain protein</fullName>
    </submittedName>
</protein>
<evidence type="ECO:0000256" key="11">
    <source>
        <dbReference type="SAM" id="MobiDB-lite"/>
    </source>
</evidence>
<reference evidence="17" key="1">
    <citation type="submission" date="2020-03" db="EMBL/GenBank/DDBJ databases">
        <title>Transcriptomic Profiling of the Digestive Tract of the Rat Flea, Xenopsylla cheopis, Following Blood Feeding and Infection with Yersinia pestis.</title>
        <authorList>
            <person name="Bland D.M."/>
            <person name="Martens C.A."/>
            <person name="Virtaneva K."/>
            <person name="Kanakabandi K."/>
            <person name="Long D."/>
            <person name="Rosenke R."/>
            <person name="Saturday G.A."/>
            <person name="Hoyt F.H."/>
            <person name="Bruno D.P."/>
            <person name="Ribeiro J.M.C."/>
            <person name="Hinnebusch J."/>
        </authorList>
    </citation>
    <scope>NUCLEOTIDE SEQUENCE</scope>
</reference>
<dbReference type="SMART" id="SM00665">
    <property type="entry name" value="B561"/>
    <property type="match status" value="1"/>
</dbReference>
<keyword evidence="4" id="KW-0813">Transport</keyword>
<comment type="cofactor">
    <cofactor evidence="1">
        <name>heme b</name>
        <dbReference type="ChEBI" id="CHEBI:60344"/>
    </cofactor>
</comment>
<feature type="transmembrane region" description="Helical" evidence="12">
    <location>
        <begin position="494"/>
        <end position="518"/>
    </location>
</feature>
<evidence type="ECO:0000259" key="14">
    <source>
        <dbReference type="PROSITE" id="PS50836"/>
    </source>
</evidence>
<dbReference type="SMART" id="SM00664">
    <property type="entry name" value="DoH"/>
    <property type="match status" value="1"/>
</dbReference>
<dbReference type="PROSITE" id="PS50939">
    <property type="entry name" value="CYTOCHROME_B561"/>
    <property type="match status" value="1"/>
</dbReference>
<feature type="transmembrane region" description="Helical" evidence="12">
    <location>
        <begin position="530"/>
        <end position="552"/>
    </location>
</feature>
<dbReference type="InterPro" id="IPR042307">
    <property type="entry name" value="Reeler_sf"/>
</dbReference>
<dbReference type="GO" id="GO:0140571">
    <property type="term" value="F:transmembrane ascorbate ferrireductase activity"/>
    <property type="evidence" value="ECO:0007669"/>
    <property type="project" value="TreeGrafter"/>
</dbReference>
<feature type="signal peptide" evidence="13">
    <location>
        <begin position="1"/>
        <end position="20"/>
    </location>
</feature>
<dbReference type="AlphaFoldDB" id="A0A6M2E0U8"/>